<evidence type="ECO:0000313" key="10">
    <source>
        <dbReference type="Proteomes" id="UP001150259"/>
    </source>
</evidence>
<keyword evidence="3" id="KW-0808">Transferase</keyword>
<evidence type="ECO:0000256" key="1">
    <source>
        <dbReference type="ARBA" id="ARBA00004651"/>
    </source>
</evidence>
<name>A0ABT5GIE0_9MICO</name>
<keyword evidence="10" id="KW-1185">Reference proteome</keyword>
<keyword evidence="2" id="KW-1003">Cell membrane</keyword>
<accession>A0ABT5GIE0</accession>
<comment type="subcellular location">
    <subcellularLocation>
        <location evidence="1">Cell membrane</location>
        <topology evidence="1">Multi-pass membrane protein</topology>
    </subcellularLocation>
</comment>
<feature type="transmembrane region" description="Helical" evidence="8">
    <location>
        <begin position="331"/>
        <end position="351"/>
    </location>
</feature>
<evidence type="ECO:0000256" key="2">
    <source>
        <dbReference type="ARBA" id="ARBA00022475"/>
    </source>
</evidence>
<dbReference type="InterPro" id="IPR018584">
    <property type="entry name" value="GT87"/>
</dbReference>
<dbReference type="Proteomes" id="UP001150259">
    <property type="component" value="Unassembled WGS sequence"/>
</dbReference>
<feature type="transmembrane region" description="Helical" evidence="8">
    <location>
        <begin position="85"/>
        <end position="109"/>
    </location>
</feature>
<evidence type="ECO:0000256" key="3">
    <source>
        <dbReference type="ARBA" id="ARBA00022679"/>
    </source>
</evidence>
<organism evidence="9 10">
    <name type="scientific">Intrasporangium calvum</name>
    <dbReference type="NCBI Taxonomy" id="53358"/>
    <lineage>
        <taxon>Bacteria</taxon>
        <taxon>Bacillati</taxon>
        <taxon>Actinomycetota</taxon>
        <taxon>Actinomycetes</taxon>
        <taxon>Micrococcales</taxon>
        <taxon>Intrasporangiaceae</taxon>
        <taxon>Intrasporangium</taxon>
    </lineage>
</organism>
<feature type="transmembrane region" description="Helical" evidence="8">
    <location>
        <begin position="142"/>
        <end position="160"/>
    </location>
</feature>
<evidence type="ECO:0000256" key="6">
    <source>
        <dbReference type="ARBA" id="ARBA00023136"/>
    </source>
</evidence>
<evidence type="ECO:0000256" key="5">
    <source>
        <dbReference type="ARBA" id="ARBA00022989"/>
    </source>
</evidence>
<feature type="transmembrane region" description="Helical" evidence="8">
    <location>
        <begin position="196"/>
        <end position="215"/>
    </location>
</feature>
<dbReference type="EMBL" id="JAPFQL010000038">
    <property type="protein sequence ID" value="MDC5697615.1"/>
    <property type="molecule type" value="Genomic_DNA"/>
</dbReference>
<keyword evidence="4 8" id="KW-0812">Transmembrane</keyword>
<reference evidence="9 10" key="1">
    <citation type="submission" date="2022-11" db="EMBL/GenBank/DDBJ databases">
        <title>Anaerobic phenanthrene biodegradation by a DNRA strain PheN6.</title>
        <authorList>
            <person name="Zhang Z."/>
        </authorList>
    </citation>
    <scope>NUCLEOTIDE SEQUENCE [LARGE SCALE GENOMIC DNA]</scope>
    <source>
        <strain evidence="9 10">PheN6</strain>
    </source>
</reference>
<dbReference type="RefSeq" id="WP_272462192.1">
    <property type="nucleotide sequence ID" value="NZ_JAPFQL010000038.1"/>
</dbReference>
<feature type="transmembrane region" description="Helical" evidence="8">
    <location>
        <begin position="371"/>
        <end position="390"/>
    </location>
</feature>
<dbReference type="Pfam" id="PF09594">
    <property type="entry name" value="GT87"/>
    <property type="match status" value="1"/>
</dbReference>
<evidence type="ECO:0000256" key="8">
    <source>
        <dbReference type="SAM" id="Phobius"/>
    </source>
</evidence>
<comment type="similarity">
    <text evidence="7">Belongs to the glycosyltransferase 87 family.</text>
</comment>
<sequence length="412" mass="43433">MDRSGQRRHISARERGPLLVPHLAGALLLAAAHVATSPGTPIDLEVYRRAGEAVLGGGDQLYRGADGLLPFTYPPFAAVLFTRLALIPAGLATFVIAAVSYASLSTIVVLSIRHLGIDRRLGLPIVLLAALTEPVAETVRFGQVNLVLAALVLVDLLVLMPQHRRAAGLLLAAAISIKLTPAIFLLVPLVRRDWRALARVAAAGAALTLLPAIAMPASWLDFWTRAVWDPDRVGGVEFLANQSLTGAVSRAAGLDGIPALTAVLTVILVLVAIVAVRCGWERDPLAATVVVALCGLLVSPISWVHHWVWSVPLVLWLLAPHRAEAGRHRPLLVGLAAAWLVVLATRVIWLAPSGDGRELSASLPATLLSDAYVLLGVVSLVAVTAVLVTTRPQRNTPASQVLPPEAAGAATR</sequence>
<proteinExistence type="inferred from homology"/>
<evidence type="ECO:0000313" key="9">
    <source>
        <dbReference type="EMBL" id="MDC5697615.1"/>
    </source>
</evidence>
<evidence type="ECO:0000256" key="4">
    <source>
        <dbReference type="ARBA" id="ARBA00022692"/>
    </source>
</evidence>
<evidence type="ECO:0000256" key="7">
    <source>
        <dbReference type="ARBA" id="ARBA00024033"/>
    </source>
</evidence>
<keyword evidence="6 8" id="KW-0472">Membrane</keyword>
<comment type="caution">
    <text evidence="9">The sequence shown here is derived from an EMBL/GenBank/DDBJ whole genome shotgun (WGS) entry which is preliminary data.</text>
</comment>
<feature type="transmembrane region" description="Helical" evidence="8">
    <location>
        <begin position="167"/>
        <end position="190"/>
    </location>
</feature>
<gene>
    <name evidence="9" type="ORF">OO014_10125</name>
</gene>
<feature type="transmembrane region" description="Helical" evidence="8">
    <location>
        <begin position="259"/>
        <end position="280"/>
    </location>
</feature>
<keyword evidence="5 8" id="KW-1133">Transmembrane helix</keyword>
<protein>
    <submittedName>
        <fullName evidence="9">Glycosyltransferase 87 family protein</fullName>
    </submittedName>
</protein>